<evidence type="ECO:0000313" key="3">
    <source>
        <dbReference type="Proteomes" id="UP000095658"/>
    </source>
</evidence>
<keyword evidence="1" id="KW-0472">Membrane</keyword>
<proteinExistence type="predicted"/>
<name>A0A1E7DQ46_9BACI</name>
<evidence type="ECO:0000256" key="1">
    <source>
        <dbReference type="SAM" id="Phobius"/>
    </source>
</evidence>
<dbReference type="EMBL" id="MAMP01000020">
    <property type="protein sequence ID" value="OES45217.1"/>
    <property type="molecule type" value="Genomic_DNA"/>
</dbReference>
<accession>A0A1E7DQ46</accession>
<dbReference type="Proteomes" id="UP000095658">
    <property type="component" value="Unassembled WGS sequence"/>
</dbReference>
<sequence length="122" mass="13649">MEANEMLQEHEQLIKEDILPRLKKVEDAQMEFTKQVESIKSSQTSLELTVMKDGKETRELLRPFADHYLNKVTAEGQAAKDIKLKRLDTREKVVIAIVSTIFGTGGLTGIIVGVMAFMNGGQ</sequence>
<dbReference type="AlphaFoldDB" id="A0A1E7DQ46"/>
<gene>
    <name evidence="2" type="ORF">BA724_04205</name>
</gene>
<organism evidence="2 3">
    <name type="scientific">Domibacillus iocasae</name>
    <dbReference type="NCBI Taxonomy" id="1714016"/>
    <lineage>
        <taxon>Bacteria</taxon>
        <taxon>Bacillati</taxon>
        <taxon>Bacillota</taxon>
        <taxon>Bacilli</taxon>
        <taxon>Bacillales</taxon>
        <taxon>Bacillaceae</taxon>
        <taxon>Domibacillus</taxon>
    </lineage>
</organism>
<reference evidence="2 3" key="1">
    <citation type="submission" date="2016-06" db="EMBL/GenBank/DDBJ databases">
        <title>Domibacillus iocasae genome sequencing.</title>
        <authorList>
            <person name="Verma A."/>
            <person name="Pal Y."/>
            <person name="Ojha A.K."/>
            <person name="Krishnamurthi S."/>
        </authorList>
    </citation>
    <scope>NUCLEOTIDE SEQUENCE [LARGE SCALE GENOMIC DNA]</scope>
    <source>
        <strain evidence="2 3">DSM 29979</strain>
    </source>
</reference>
<keyword evidence="3" id="KW-1185">Reference proteome</keyword>
<comment type="caution">
    <text evidence="2">The sequence shown here is derived from an EMBL/GenBank/DDBJ whole genome shotgun (WGS) entry which is preliminary data.</text>
</comment>
<evidence type="ECO:0000313" key="2">
    <source>
        <dbReference type="EMBL" id="OES45217.1"/>
    </source>
</evidence>
<keyword evidence="1" id="KW-0812">Transmembrane</keyword>
<feature type="transmembrane region" description="Helical" evidence="1">
    <location>
        <begin position="93"/>
        <end position="118"/>
    </location>
</feature>
<dbReference type="STRING" id="1714016.BA724_04205"/>
<protein>
    <submittedName>
        <fullName evidence="2">Uncharacterized protein</fullName>
    </submittedName>
</protein>
<keyword evidence="1" id="KW-1133">Transmembrane helix</keyword>